<evidence type="ECO:0000313" key="2">
    <source>
        <dbReference type="Proteomes" id="UP000593574"/>
    </source>
</evidence>
<accession>A0A7J8ZII1</accession>
<gene>
    <name evidence="1" type="ORF">Golax_010808</name>
</gene>
<evidence type="ECO:0000313" key="1">
    <source>
        <dbReference type="EMBL" id="MBA0711653.1"/>
    </source>
</evidence>
<sequence>MQDLVSQSLQRTFSIVAFGEDPNAINGFYHYRGDLSTSQCYSYVNKILSYVNKILKISDKVCGKAVAARVPEIEFLYKVCGSSLSGKICGSSLSGKTEFENRRGRSFNMAKEKVKSGSSLVIKMPRKKPKNLAPVLRCNWPLNWEIQKSEEER</sequence>
<dbReference type="EMBL" id="JABEZV010000005">
    <property type="protein sequence ID" value="MBA0711653.1"/>
    <property type="molecule type" value="Genomic_DNA"/>
</dbReference>
<organism evidence="1 2">
    <name type="scientific">Gossypium laxum</name>
    <dbReference type="NCBI Taxonomy" id="34288"/>
    <lineage>
        <taxon>Eukaryota</taxon>
        <taxon>Viridiplantae</taxon>
        <taxon>Streptophyta</taxon>
        <taxon>Embryophyta</taxon>
        <taxon>Tracheophyta</taxon>
        <taxon>Spermatophyta</taxon>
        <taxon>Magnoliopsida</taxon>
        <taxon>eudicotyledons</taxon>
        <taxon>Gunneridae</taxon>
        <taxon>Pentapetalae</taxon>
        <taxon>rosids</taxon>
        <taxon>malvids</taxon>
        <taxon>Malvales</taxon>
        <taxon>Malvaceae</taxon>
        <taxon>Malvoideae</taxon>
        <taxon>Gossypium</taxon>
    </lineage>
</organism>
<proteinExistence type="predicted"/>
<keyword evidence="2" id="KW-1185">Reference proteome</keyword>
<name>A0A7J8ZII1_9ROSI</name>
<protein>
    <submittedName>
        <fullName evidence="1">Uncharacterized protein</fullName>
    </submittedName>
</protein>
<dbReference type="AlphaFoldDB" id="A0A7J8ZII1"/>
<comment type="caution">
    <text evidence="1">The sequence shown here is derived from an EMBL/GenBank/DDBJ whole genome shotgun (WGS) entry which is preliminary data.</text>
</comment>
<reference evidence="1 2" key="1">
    <citation type="journal article" date="2019" name="Genome Biol. Evol.">
        <title>Insights into the evolution of the New World diploid cottons (Gossypium, subgenus Houzingenia) based on genome sequencing.</title>
        <authorList>
            <person name="Grover C.E."/>
            <person name="Arick M.A. 2nd"/>
            <person name="Thrash A."/>
            <person name="Conover J.L."/>
            <person name="Sanders W.S."/>
            <person name="Peterson D.G."/>
            <person name="Frelichowski J.E."/>
            <person name="Scheffler J.A."/>
            <person name="Scheffler B.E."/>
            <person name="Wendel J.F."/>
        </authorList>
    </citation>
    <scope>NUCLEOTIDE SEQUENCE [LARGE SCALE GENOMIC DNA]</scope>
    <source>
        <strain evidence="1">4</strain>
        <tissue evidence="1">Leaf</tissue>
    </source>
</reference>
<dbReference type="Proteomes" id="UP000593574">
    <property type="component" value="Unassembled WGS sequence"/>
</dbReference>